<evidence type="ECO:0000259" key="1">
    <source>
        <dbReference type="Pfam" id="PF04151"/>
    </source>
</evidence>
<dbReference type="EMBL" id="JANGCN010000031">
    <property type="protein sequence ID" value="MCQ5153937.1"/>
    <property type="molecule type" value="Genomic_DNA"/>
</dbReference>
<comment type="caution">
    <text evidence="2">The sequence shown here is derived from an EMBL/GenBank/DDBJ whole genome shotgun (WGS) entry which is preliminary data.</text>
</comment>
<dbReference type="InterPro" id="IPR007280">
    <property type="entry name" value="Peptidase_C_arc/bac"/>
</dbReference>
<organism evidence="2 3">
    <name type="scientific">Ruminococcus bicirculans</name>
    <name type="common">ex Wegman et al. 2014</name>
    <dbReference type="NCBI Taxonomy" id="1160721"/>
    <lineage>
        <taxon>Bacteria</taxon>
        <taxon>Bacillati</taxon>
        <taxon>Bacillota</taxon>
        <taxon>Clostridia</taxon>
        <taxon>Eubacteriales</taxon>
        <taxon>Oscillospiraceae</taxon>
        <taxon>Ruminococcus</taxon>
    </lineage>
</organism>
<dbReference type="Pfam" id="PF04151">
    <property type="entry name" value="PPC"/>
    <property type="match status" value="1"/>
</dbReference>
<dbReference type="Gene3D" id="2.60.120.380">
    <property type="match status" value="2"/>
</dbReference>
<gene>
    <name evidence="2" type="ORF">NE632_11560</name>
</gene>
<evidence type="ECO:0000313" key="3">
    <source>
        <dbReference type="Proteomes" id="UP001206236"/>
    </source>
</evidence>
<dbReference type="AlphaFoldDB" id="A0AAW5KQS7"/>
<dbReference type="SUPFAM" id="SSF89260">
    <property type="entry name" value="Collagen-binding domain"/>
    <property type="match status" value="1"/>
</dbReference>
<accession>A0AAW5KQS7</accession>
<reference evidence="2" key="1">
    <citation type="submission" date="2022-06" db="EMBL/GenBank/DDBJ databases">
        <title>Isolation of gut microbiota from human fecal samples.</title>
        <authorList>
            <person name="Pamer E.G."/>
            <person name="Barat B."/>
            <person name="Waligurski E."/>
            <person name="Medina S."/>
            <person name="Paddock L."/>
            <person name="Mostad J."/>
        </authorList>
    </citation>
    <scope>NUCLEOTIDE SEQUENCE</scope>
    <source>
        <strain evidence="2">DFI.5.57</strain>
    </source>
</reference>
<sequence>MYCNINLICINGNDRLNYDCGQDRILNLNTPIQAGEYYIKISYEQSGTYSLNSQFSTSGYSKDEEINSPYQNAKLIESNTLNGHIGYKSNQPNETDTDDFYKLILNSFQLYTFNLTMDSDLKAKIFVIASDGATEIYSDYGKNKEIKLICPLQSGTYYIRIECLENYGGYQLQMNSVEIKNLDSEPNNTYQNSIETKADETINGSIGFVNDKKEYDQYDWYMFNINERKHIIINTNSPEPFQYEIRLIGTDGEQTLSYTTCRGEIETIEYDLEPGRYYIRIYSSNYGEYEFSYNLNYDFNDG</sequence>
<evidence type="ECO:0000313" key="2">
    <source>
        <dbReference type="EMBL" id="MCQ5153937.1"/>
    </source>
</evidence>
<dbReference type="RefSeq" id="WP_041337554.1">
    <property type="nucleotide sequence ID" value="NZ_CAKVXH010000030.1"/>
</dbReference>
<protein>
    <recommendedName>
        <fullName evidence="1">Peptidase C-terminal archaeal/bacterial domain-containing protein</fullName>
    </recommendedName>
</protein>
<proteinExistence type="predicted"/>
<name>A0AAW5KQS7_9FIRM</name>
<feature type="domain" description="Peptidase C-terminal archaeal/bacterial" evidence="1">
    <location>
        <begin position="218"/>
        <end position="283"/>
    </location>
</feature>
<dbReference type="Proteomes" id="UP001206236">
    <property type="component" value="Unassembled WGS sequence"/>
</dbReference>